<reference evidence="3" key="1">
    <citation type="journal article" date="2019" name="Int. J. Syst. Evol. Microbiol.">
        <title>The Global Catalogue of Microorganisms (GCM) 10K type strain sequencing project: providing services to taxonomists for standard genome sequencing and annotation.</title>
        <authorList>
            <consortium name="The Broad Institute Genomics Platform"/>
            <consortium name="The Broad Institute Genome Sequencing Center for Infectious Disease"/>
            <person name="Wu L."/>
            <person name="Ma J."/>
        </authorList>
    </citation>
    <scope>NUCLEOTIDE SEQUENCE [LARGE SCALE GENOMIC DNA]</scope>
    <source>
        <strain evidence="3">NBRC 108894</strain>
    </source>
</reference>
<sequence length="117" mass="12848">MLLTDVLPASISWNPVVGDLVLLGVTTDDLPIAETVLATLPAKARGQVFVEAQSADDIRPVRAPGRVCVTWLLRERGQSLTRAVEVWLEEMLPIEADREHRVYAWTSGDANARTLVS</sequence>
<dbReference type="InterPro" id="IPR007037">
    <property type="entry name" value="SIP_rossman_dom"/>
</dbReference>
<accession>A0ABQ6K2Q4</accession>
<gene>
    <name evidence="2" type="ORF">GCM10025881_05380</name>
</gene>
<name>A0ABQ6K2Q4_9MICO</name>
<evidence type="ECO:0000313" key="2">
    <source>
        <dbReference type="EMBL" id="GMA93714.1"/>
    </source>
</evidence>
<dbReference type="RefSeq" id="WP_284252634.1">
    <property type="nucleotide sequence ID" value="NZ_BAAAQO010000003.1"/>
</dbReference>
<protein>
    <recommendedName>
        <fullName evidence="1">SIP-like Rossmann fold domain-containing protein</fullName>
    </recommendedName>
</protein>
<dbReference type="EMBL" id="BSVB01000001">
    <property type="protein sequence ID" value="GMA93714.1"/>
    <property type="molecule type" value="Genomic_DNA"/>
</dbReference>
<proteinExistence type="predicted"/>
<evidence type="ECO:0000313" key="3">
    <source>
        <dbReference type="Proteomes" id="UP001157034"/>
    </source>
</evidence>
<keyword evidence="3" id="KW-1185">Reference proteome</keyword>
<dbReference type="Pfam" id="PF04954">
    <property type="entry name" value="SIP"/>
    <property type="match status" value="1"/>
</dbReference>
<dbReference type="InterPro" id="IPR039261">
    <property type="entry name" value="FNR_nucleotide-bd"/>
</dbReference>
<dbReference type="Gene3D" id="3.40.50.80">
    <property type="entry name" value="Nucleotide-binding domain of ferredoxin-NADP reductase (FNR) module"/>
    <property type="match status" value="1"/>
</dbReference>
<dbReference type="Proteomes" id="UP001157034">
    <property type="component" value="Unassembled WGS sequence"/>
</dbReference>
<organism evidence="2 3">
    <name type="scientific">Pseudolysinimonas kribbensis</name>
    <dbReference type="NCBI Taxonomy" id="433641"/>
    <lineage>
        <taxon>Bacteria</taxon>
        <taxon>Bacillati</taxon>
        <taxon>Actinomycetota</taxon>
        <taxon>Actinomycetes</taxon>
        <taxon>Micrococcales</taxon>
        <taxon>Microbacteriaceae</taxon>
        <taxon>Pseudolysinimonas</taxon>
    </lineage>
</organism>
<feature type="domain" description="SIP-like Rossmann fold" evidence="1">
    <location>
        <begin position="30"/>
        <end position="112"/>
    </location>
</feature>
<evidence type="ECO:0000259" key="1">
    <source>
        <dbReference type="Pfam" id="PF04954"/>
    </source>
</evidence>
<comment type="caution">
    <text evidence="2">The sequence shown here is derived from an EMBL/GenBank/DDBJ whole genome shotgun (WGS) entry which is preliminary data.</text>
</comment>